<comment type="subcellular location">
    <subcellularLocation>
        <location evidence="5">Cytoplasm</location>
    </subcellularLocation>
    <text evidence="5">Assembles at midcell at the inner surface of the cytoplasmic membrane.</text>
</comment>
<keyword evidence="12" id="KW-1185">Reference proteome</keyword>
<name>A0ABP8AJB4_9ACTN</name>
<dbReference type="Pfam" id="PF00091">
    <property type="entry name" value="Tubulin"/>
    <property type="match status" value="1"/>
</dbReference>
<evidence type="ECO:0000256" key="4">
    <source>
        <dbReference type="ARBA" id="ARBA00023210"/>
    </source>
</evidence>
<evidence type="ECO:0000313" key="12">
    <source>
        <dbReference type="Proteomes" id="UP001501251"/>
    </source>
</evidence>
<dbReference type="RefSeq" id="WP_344916246.1">
    <property type="nucleotide sequence ID" value="NZ_BAABAQ010000002.1"/>
</dbReference>
<dbReference type="HAMAP" id="MF_00909">
    <property type="entry name" value="FtsZ"/>
    <property type="match status" value="1"/>
</dbReference>
<keyword evidence="5 7" id="KW-0132">Cell division</keyword>
<dbReference type="InterPro" id="IPR008280">
    <property type="entry name" value="Tub_FtsZ_C"/>
</dbReference>
<feature type="domain" description="Tubulin/FtsZ GTPase" evidence="9">
    <location>
        <begin position="10"/>
        <end position="202"/>
    </location>
</feature>
<comment type="subunit">
    <text evidence="5">Homodimer. Polymerizes to form a dynamic ring structure in a strictly GTP-dependent manner. Interacts directly with several other division proteins.</text>
</comment>
<evidence type="ECO:0000256" key="8">
    <source>
        <dbReference type="SAM" id="MobiDB-lite"/>
    </source>
</evidence>
<proteinExistence type="inferred from homology"/>
<dbReference type="CDD" id="cd02201">
    <property type="entry name" value="FtsZ_type1"/>
    <property type="match status" value="1"/>
</dbReference>
<feature type="compositionally biased region" description="Low complexity" evidence="8">
    <location>
        <begin position="325"/>
        <end position="334"/>
    </location>
</feature>
<dbReference type="SMART" id="SM00864">
    <property type="entry name" value="Tubulin"/>
    <property type="match status" value="1"/>
</dbReference>
<feature type="compositionally biased region" description="Pro residues" evidence="8">
    <location>
        <begin position="413"/>
        <end position="428"/>
    </location>
</feature>
<dbReference type="Proteomes" id="UP001501251">
    <property type="component" value="Unassembled WGS sequence"/>
</dbReference>
<feature type="binding site" evidence="5">
    <location>
        <position position="184"/>
    </location>
    <ligand>
        <name>GTP</name>
        <dbReference type="ChEBI" id="CHEBI:37565"/>
    </ligand>
</feature>
<dbReference type="SUPFAM" id="SSF52490">
    <property type="entry name" value="Tubulin nucleotide-binding domain-like"/>
    <property type="match status" value="1"/>
</dbReference>
<dbReference type="Gene3D" id="3.30.1330.20">
    <property type="entry name" value="Tubulin/FtsZ, C-terminal domain"/>
    <property type="match status" value="1"/>
</dbReference>
<feature type="region of interest" description="Disordered" evidence="8">
    <location>
        <begin position="313"/>
        <end position="460"/>
    </location>
</feature>
<evidence type="ECO:0000256" key="5">
    <source>
        <dbReference type="HAMAP-Rule" id="MF_00909"/>
    </source>
</evidence>
<dbReference type="PANTHER" id="PTHR30314:SF3">
    <property type="entry name" value="MITOCHONDRIAL DIVISION PROTEIN FSZA"/>
    <property type="match status" value="1"/>
</dbReference>
<dbReference type="InterPro" id="IPR003008">
    <property type="entry name" value="Tubulin_FtsZ_GTPase"/>
</dbReference>
<evidence type="ECO:0000256" key="7">
    <source>
        <dbReference type="RuleBase" id="RU000631"/>
    </source>
</evidence>
<feature type="binding site" evidence="5">
    <location>
        <position position="140"/>
    </location>
    <ligand>
        <name>GTP</name>
        <dbReference type="ChEBI" id="CHEBI:37565"/>
    </ligand>
</feature>
<dbReference type="InterPro" id="IPR024757">
    <property type="entry name" value="FtsZ_C"/>
</dbReference>
<feature type="compositionally biased region" description="Basic and acidic residues" evidence="8">
    <location>
        <begin position="353"/>
        <end position="367"/>
    </location>
</feature>
<dbReference type="InterPro" id="IPR045061">
    <property type="entry name" value="FtsZ/CetZ"/>
</dbReference>
<dbReference type="EMBL" id="BAABAQ010000002">
    <property type="protein sequence ID" value="GAA4184900.1"/>
    <property type="molecule type" value="Genomic_DNA"/>
</dbReference>
<keyword evidence="5" id="KW-0963">Cytoplasm</keyword>
<feature type="binding site" evidence="5">
    <location>
        <position position="136"/>
    </location>
    <ligand>
        <name>GTP</name>
        <dbReference type="ChEBI" id="CHEBI:37565"/>
    </ligand>
</feature>
<feature type="binding site" evidence="5">
    <location>
        <begin position="18"/>
        <end position="22"/>
    </location>
    <ligand>
        <name>GTP</name>
        <dbReference type="ChEBI" id="CHEBI:37565"/>
    </ligand>
</feature>
<feature type="binding site" evidence="5">
    <location>
        <begin position="105"/>
        <end position="107"/>
    </location>
    <ligand>
        <name>GTP</name>
        <dbReference type="ChEBI" id="CHEBI:37565"/>
    </ligand>
</feature>
<dbReference type="InterPro" id="IPR018316">
    <property type="entry name" value="Tubulin/FtsZ_2-layer-sand-dom"/>
</dbReference>
<dbReference type="SUPFAM" id="SSF55307">
    <property type="entry name" value="Tubulin C-terminal domain-like"/>
    <property type="match status" value="1"/>
</dbReference>
<sequence length="460" mass="47930">MAAPQNYLAVIKVVGIGGGGVNAVNRMIEEGLKGVEFIAINTDAQALLMSDADVKLDVGRELTRGLGAGANPEVGRKAAEDHREEIEEVLKGADMVFVTAGEGGGTGTGGAPVVANIARTLGALTIGVVTRPFSFEGRRRAMQADAGIETLREEVDTLIVIPNDRLLSISDRQVSVLDAFKAADQVLLSGVQGITDLITTPGLINLDFADVKSVMSGAGSALMGIGHARGDDRSVAAAEMAVSSPLLEASIDGAHGVLLSIAGGSDLGLFEINEAAQLVSTAAAPDANIIFGTVIDDALGDEVRVTVIAAGFDEPAPEPKPLSQPAARPQSVSRPAPPSAAPQVRPLAPTVKAEPRPEPRPEPRVEHAPPPPVRPVAPPQAEPAPQPQQIYPVQQAPSAAEQAEPHRAEEPHSPPLSIPRPAPEPSQPTPISARATDPARRRPVIFEEQEEELDVPDFLK</sequence>
<dbReference type="GO" id="GO:0051301">
    <property type="term" value="P:cell division"/>
    <property type="evidence" value="ECO:0007669"/>
    <property type="project" value="UniProtKB-KW"/>
</dbReference>
<feature type="compositionally biased region" description="Pro residues" evidence="8">
    <location>
        <begin position="368"/>
        <end position="386"/>
    </location>
</feature>
<protein>
    <recommendedName>
        <fullName evidence="5 6">Cell division protein FtsZ</fullName>
    </recommendedName>
</protein>
<dbReference type="PROSITE" id="PS01135">
    <property type="entry name" value="FTSZ_2"/>
    <property type="match status" value="1"/>
</dbReference>
<keyword evidence="3 5" id="KW-0342">GTP-binding</keyword>
<feature type="compositionally biased region" description="Acidic residues" evidence="8">
    <location>
        <begin position="447"/>
        <end position="460"/>
    </location>
</feature>
<accession>A0ABP8AJB4</accession>
<keyword evidence="2 5" id="KW-0547">Nucleotide-binding</keyword>
<comment type="caution">
    <text evidence="11">The sequence shown here is derived from an EMBL/GenBank/DDBJ whole genome shotgun (WGS) entry which is preliminary data.</text>
</comment>
<dbReference type="InterPro" id="IPR037103">
    <property type="entry name" value="Tubulin/FtsZ-like_C"/>
</dbReference>
<keyword evidence="4 5" id="KW-0717">Septation</keyword>
<feature type="compositionally biased region" description="Basic and acidic residues" evidence="8">
    <location>
        <begin position="403"/>
        <end position="412"/>
    </location>
</feature>
<comment type="similarity">
    <text evidence="1 5 7">Belongs to the FtsZ family.</text>
</comment>
<organism evidence="11 12">
    <name type="scientific">Streptosporangium oxazolinicum</name>
    <dbReference type="NCBI Taxonomy" id="909287"/>
    <lineage>
        <taxon>Bacteria</taxon>
        <taxon>Bacillati</taxon>
        <taxon>Actinomycetota</taxon>
        <taxon>Actinomycetes</taxon>
        <taxon>Streptosporangiales</taxon>
        <taxon>Streptosporangiaceae</taxon>
        <taxon>Streptosporangium</taxon>
    </lineage>
</organism>
<dbReference type="Gene3D" id="3.40.50.1440">
    <property type="entry name" value="Tubulin/FtsZ, GTPase domain"/>
    <property type="match status" value="1"/>
</dbReference>
<dbReference type="InterPro" id="IPR020805">
    <property type="entry name" value="Cell_div_FtsZ_CS"/>
</dbReference>
<dbReference type="InterPro" id="IPR000158">
    <property type="entry name" value="Cell_div_FtsZ"/>
</dbReference>
<evidence type="ECO:0000256" key="2">
    <source>
        <dbReference type="ARBA" id="ARBA00022741"/>
    </source>
</evidence>
<dbReference type="InterPro" id="IPR036525">
    <property type="entry name" value="Tubulin/FtsZ_GTPase_sf"/>
</dbReference>
<evidence type="ECO:0000256" key="1">
    <source>
        <dbReference type="ARBA" id="ARBA00009690"/>
    </source>
</evidence>
<dbReference type="NCBIfam" id="TIGR00065">
    <property type="entry name" value="ftsZ"/>
    <property type="match status" value="1"/>
</dbReference>
<feature type="domain" description="Tubulin/FtsZ 2-layer sandwich" evidence="10">
    <location>
        <begin position="204"/>
        <end position="321"/>
    </location>
</feature>
<dbReference type="SMART" id="SM00865">
    <property type="entry name" value="Tubulin_C"/>
    <property type="match status" value="1"/>
</dbReference>
<gene>
    <name evidence="5 11" type="primary">ftsZ</name>
    <name evidence="11" type="ORF">GCM10022252_14530</name>
</gene>
<dbReference type="PANTHER" id="PTHR30314">
    <property type="entry name" value="CELL DIVISION PROTEIN FTSZ-RELATED"/>
    <property type="match status" value="1"/>
</dbReference>
<evidence type="ECO:0000256" key="6">
    <source>
        <dbReference type="NCBIfam" id="TIGR00065"/>
    </source>
</evidence>
<evidence type="ECO:0000259" key="10">
    <source>
        <dbReference type="SMART" id="SM00865"/>
    </source>
</evidence>
<dbReference type="PROSITE" id="PS01134">
    <property type="entry name" value="FTSZ_1"/>
    <property type="match status" value="1"/>
</dbReference>
<evidence type="ECO:0000259" key="9">
    <source>
        <dbReference type="SMART" id="SM00864"/>
    </source>
</evidence>
<dbReference type="Pfam" id="PF12327">
    <property type="entry name" value="FtsZ_C"/>
    <property type="match status" value="1"/>
</dbReference>
<comment type="function">
    <text evidence="5 7">Essential cell division protein that forms a contractile ring structure (Z ring) at the future cell division site. The regulation of the ring assembly controls the timing and the location of cell division. One of the functions of the FtsZ ring is to recruit other cell division proteins to the septum to produce a new cell wall between the dividing cells. Binds GTP and shows GTPase activity.</text>
</comment>
<reference evidence="12" key="1">
    <citation type="journal article" date="2019" name="Int. J. Syst. Evol. Microbiol.">
        <title>The Global Catalogue of Microorganisms (GCM) 10K type strain sequencing project: providing services to taxonomists for standard genome sequencing and annotation.</title>
        <authorList>
            <consortium name="The Broad Institute Genomics Platform"/>
            <consortium name="The Broad Institute Genome Sequencing Center for Infectious Disease"/>
            <person name="Wu L."/>
            <person name="Ma J."/>
        </authorList>
    </citation>
    <scope>NUCLEOTIDE SEQUENCE [LARGE SCALE GENOMIC DNA]</scope>
    <source>
        <strain evidence="12">JCM 17388</strain>
    </source>
</reference>
<keyword evidence="5 7" id="KW-0131">Cell cycle</keyword>
<dbReference type="PRINTS" id="PR00423">
    <property type="entry name" value="CELLDVISFTSZ"/>
</dbReference>
<evidence type="ECO:0000256" key="3">
    <source>
        <dbReference type="ARBA" id="ARBA00023134"/>
    </source>
</evidence>
<evidence type="ECO:0000313" key="11">
    <source>
        <dbReference type="EMBL" id="GAA4184900.1"/>
    </source>
</evidence>